<proteinExistence type="predicted"/>
<dbReference type="STRING" id="1220578.FPE01S_05_01140"/>
<reference evidence="1 2" key="1">
    <citation type="submission" date="2015-04" db="EMBL/GenBank/DDBJ databases">
        <title>Whole genome shotgun sequence of Flavihumibacter petaseus NBRC 106054.</title>
        <authorList>
            <person name="Miyazawa S."/>
            <person name="Hosoyama A."/>
            <person name="Hashimoto M."/>
            <person name="Noguchi M."/>
            <person name="Tsuchikane K."/>
            <person name="Ohji S."/>
            <person name="Yamazoe A."/>
            <person name="Ichikawa N."/>
            <person name="Kimura A."/>
            <person name="Fujita N."/>
        </authorList>
    </citation>
    <scope>NUCLEOTIDE SEQUENCE [LARGE SCALE GENOMIC DNA]</scope>
    <source>
        <strain evidence="1 2">NBRC 106054</strain>
    </source>
</reference>
<accession>A0A0E9N6H8</accession>
<evidence type="ECO:0000313" key="2">
    <source>
        <dbReference type="Proteomes" id="UP000033121"/>
    </source>
</evidence>
<dbReference type="OrthoDB" id="8418771at2"/>
<name>A0A0E9N6H8_9BACT</name>
<sequence>MNRLNQEASAIFSALRAMGFHQNFRMAGDYILSVSEKVHVSDFIILEVRPLQCYIGVLIRINIYLIESYSGIRGLLITSGKHKMESLTDSMLEKLWVG</sequence>
<dbReference type="Proteomes" id="UP000033121">
    <property type="component" value="Unassembled WGS sequence"/>
</dbReference>
<gene>
    <name evidence="1" type="ORF">FPE01S_05_01140</name>
</gene>
<protein>
    <submittedName>
        <fullName evidence="1">Uncharacterized protein</fullName>
    </submittedName>
</protein>
<dbReference type="AlphaFoldDB" id="A0A0E9N6H8"/>
<comment type="caution">
    <text evidence="1">The sequence shown here is derived from an EMBL/GenBank/DDBJ whole genome shotgun (WGS) entry which is preliminary data.</text>
</comment>
<organism evidence="1 2">
    <name type="scientific">Flavihumibacter petaseus NBRC 106054</name>
    <dbReference type="NCBI Taxonomy" id="1220578"/>
    <lineage>
        <taxon>Bacteria</taxon>
        <taxon>Pseudomonadati</taxon>
        <taxon>Bacteroidota</taxon>
        <taxon>Chitinophagia</taxon>
        <taxon>Chitinophagales</taxon>
        <taxon>Chitinophagaceae</taxon>
        <taxon>Flavihumibacter</taxon>
    </lineage>
</organism>
<keyword evidence="2" id="KW-1185">Reference proteome</keyword>
<evidence type="ECO:0000313" key="1">
    <source>
        <dbReference type="EMBL" id="GAO45419.1"/>
    </source>
</evidence>
<dbReference type="EMBL" id="BBWV01000005">
    <property type="protein sequence ID" value="GAO45419.1"/>
    <property type="molecule type" value="Genomic_DNA"/>
</dbReference>
<dbReference type="RefSeq" id="WP_046371431.1">
    <property type="nucleotide sequence ID" value="NZ_BBWV01000005.1"/>
</dbReference>